<dbReference type="AlphaFoldDB" id="A0A511YWX5"/>
<keyword evidence="2" id="KW-0624">Polysaccharide degradation</keyword>
<evidence type="ECO:0000256" key="6">
    <source>
        <dbReference type="PIRSR" id="PIRSR606710-2"/>
    </source>
</evidence>
<evidence type="ECO:0000256" key="3">
    <source>
        <dbReference type="ARBA" id="ARBA00022801"/>
    </source>
</evidence>
<protein>
    <submittedName>
        <fullName evidence="9">Alpha-N-arabinofuranosidase</fullName>
    </submittedName>
</protein>
<proteinExistence type="inferred from homology"/>
<keyword evidence="5 7" id="KW-0326">Glycosidase</keyword>
<dbReference type="InterPro" id="IPR006710">
    <property type="entry name" value="Glyco_hydro_43"/>
</dbReference>
<name>A0A511YWX5_9CELL</name>
<evidence type="ECO:0000256" key="5">
    <source>
        <dbReference type="ARBA" id="ARBA00023295"/>
    </source>
</evidence>
<accession>A0A511YWX5</accession>
<dbReference type="OrthoDB" id="9758923at2"/>
<gene>
    <name evidence="9" type="primary">xsa</name>
    <name evidence="9" type="ORF">AFE02nite_14130</name>
</gene>
<evidence type="ECO:0000256" key="7">
    <source>
        <dbReference type="RuleBase" id="RU361187"/>
    </source>
</evidence>
<dbReference type="InterPro" id="IPR023296">
    <property type="entry name" value="Glyco_hydro_beta-prop_sf"/>
</dbReference>
<dbReference type="Gene3D" id="2.115.10.20">
    <property type="entry name" value="Glycosyl hydrolase domain, family 43"/>
    <property type="match status" value="1"/>
</dbReference>
<dbReference type="CDD" id="cd18619">
    <property type="entry name" value="GH43_CoXyl43_like"/>
    <property type="match status" value="1"/>
</dbReference>
<dbReference type="GO" id="GO:0045493">
    <property type="term" value="P:xylan catabolic process"/>
    <property type="evidence" value="ECO:0007669"/>
    <property type="project" value="UniProtKB-KW"/>
</dbReference>
<evidence type="ECO:0000313" key="9">
    <source>
        <dbReference type="EMBL" id="GEN79679.1"/>
    </source>
</evidence>
<dbReference type="GO" id="GO:0004553">
    <property type="term" value="F:hydrolase activity, hydrolyzing O-glycosyl compounds"/>
    <property type="evidence" value="ECO:0007669"/>
    <property type="project" value="InterPro"/>
</dbReference>
<dbReference type="RefSeq" id="WP_052113667.1">
    <property type="nucleotide sequence ID" value="NZ_BJYK01000002.1"/>
</dbReference>
<evidence type="ECO:0000256" key="2">
    <source>
        <dbReference type="ARBA" id="ARBA00022651"/>
    </source>
</evidence>
<dbReference type="SUPFAM" id="SSF75005">
    <property type="entry name" value="Arabinanase/levansucrase/invertase"/>
    <property type="match status" value="1"/>
</dbReference>
<keyword evidence="2" id="KW-0858">Xylan degradation</keyword>
<comment type="similarity">
    <text evidence="1 7">Belongs to the glycosyl hydrolase 43 family.</text>
</comment>
<dbReference type="EMBL" id="BJYK01000002">
    <property type="protein sequence ID" value="GEN79679.1"/>
    <property type="molecule type" value="Genomic_DNA"/>
</dbReference>
<keyword evidence="10" id="KW-1185">Reference proteome</keyword>
<dbReference type="Pfam" id="PF04616">
    <property type="entry name" value="Glyco_hydro_43"/>
    <property type="match status" value="1"/>
</dbReference>
<dbReference type="InterPro" id="IPR052176">
    <property type="entry name" value="Glycosyl_Hydrlase_43_Enz"/>
</dbReference>
<evidence type="ECO:0000256" key="8">
    <source>
        <dbReference type="SAM" id="MobiDB-lite"/>
    </source>
</evidence>
<dbReference type="Proteomes" id="UP000321484">
    <property type="component" value="Unassembled WGS sequence"/>
</dbReference>
<dbReference type="PANTHER" id="PTHR43772">
    <property type="entry name" value="ENDO-1,4-BETA-XYLANASE"/>
    <property type="match status" value="1"/>
</dbReference>
<sequence>MSDISTPEGGALPTAEGTSSVREPLVPDLFAADPSAHVFDGRLYVYVSHDQDAGLPFDDEGGHFGGMVDYHLLTWDAPDGAARDLGPLLHVDDVPWAAGHMWAPDAAAANGKYYLFFPAKDPDGVFRIGVAIADHPEGPFVAEPEPIAGTYSMDPTAFADDDGTHYLFWGGLWGGQLQRYRDDVADPANGVPAVGEPALGPRVARLTPELTALAEPSREVVIVDEDGEPLTEGDPRRFFEGCWVHKYDGRYYLSWSTGDSHLICYGTADDLYGPYTYRGVVLTPVVGWTTQHSIVEAAGRWWLFYHDALASGGVHHMRSVKVAPLDYTADGEIVTIEP</sequence>
<keyword evidence="3 7" id="KW-0378">Hydrolase</keyword>
<keyword evidence="4" id="KW-0119">Carbohydrate metabolism</keyword>
<evidence type="ECO:0000313" key="10">
    <source>
        <dbReference type="Proteomes" id="UP000321484"/>
    </source>
</evidence>
<evidence type="ECO:0000256" key="1">
    <source>
        <dbReference type="ARBA" id="ARBA00009865"/>
    </source>
</evidence>
<feature type="region of interest" description="Disordered" evidence="8">
    <location>
        <begin position="1"/>
        <end position="20"/>
    </location>
</feature>
<comment type="caution">
    <text evidence="9">The sequence shown here is derived from an EMBL/GenBank/DDBJ whole genome shotgun (WGS) entry which is preliminary data.</text>
</comment>
<dbReference type="PANTHER" id="PTHR43772:SF2">
    <property type="entry name" value="PUTATIVE (AFU_ORTHOLOGUE AFUA_2G04480)-RELATED"/>
    <property type="match status" value="1"/>
</dbReference>
<reference evidence="9 10" key="1">
    <citation type="submission" date="2019-07" db="EMBL/GenBank/DDBJ databases">
        <title>Whole genome shotgun sequence of Actinotalea fermentans NBRC 105374.</title>
        <authorList>
            <person name="Hosoyama A."/>
            <person name="Uohara A."/>
            <person name="Ohji S."/>
            <person name="Ichikawa N."/>
        </authorList>
    </citation>
    <scope>NUCLEOTIDE SEQUENCE [LARGE SCALE GENOMIC DNA]</scope>
    <source>
        <strain evidence="9 10">NBRC 105374</strain>
    </source>
</reference>
<feature type="site" description="Important for catalytic activity, responsible for pKa modulation of the active site Glu and correct orientation of both the proton donor and substrate" evidence="6">
    <location>
        <position position="154"/>
    </location>
</feature>
<evidence type="ECO:0000256" key="4">
    <source>
        <dbReference type="ARBA" id="ARBA00023277"/>
    </source>
</evidence>
<organism evidence="9 10">
    <name type="scientific">Actinotalea fermentans</name>
    <dbReference type="NCBI Taxonomy" id="43671"/>
    <lineage>
        <taxon>Bacteria</taxon>
        <taxon>Bacillati</taxon>
        <taxon>Actinomycetota</taxon>
        <taxon>Actinomycetes</taxon>
        <taxon>Micrococcales</taxon>
        <taxon>Cellulomonadaceae</taxon>
        <taxon>Actinotalea</taxon>
    </lineage>
</organism>